<evidence type="ECO:0000313" key="3">
    <source>
        <dbReference type="Proteomes" id="UP000663852"/>
    </source>
</evidence>
<protein>
    <submittedName>
        <fullName evidence="2">Uncharacterized protein</fullName>
    </submittedName>
</protein>
<dbReference type="AlphaFoldDB" id="A0A814U8Z6"/>
<feature type="compositionally biased region" description="Polar residues" evidence="1">
    <location>
        <begin position="395"/>
        <end position="409"/>
    </location>
</feature>
<organism evidence="2 3">
    <name type="scientific">Adineta ricciae</name>
    <name type="common">Rotifer</name>
    <dbReference type="NCBI Taxonomy" id="249248"/>
    <lineage>
        <taxon>Eukaryota</taxon>
        <taxon>Metazoa</taxon>
        <taxon>Spiralia</taxon>
        <taxon>Gnathifera</taxon>
        <taxon>Rotifera</taxon>
        <taxon>Eurotatoria</taxon>
        <taxon>Bdelloidea</taxon>
        <taxon>Adinetida</taxon>
        <taxon>Adinetidae</taxon>
        <taxon>Adineta</taxon>
    </lineage>
</organism>
<reference evidence="2" key="1">
    <citation type="submission" date="2021-02" db="EMBL/GenBank/DDBJ databases">
        <authorList>
            <person name="Nowell W R."/>
        </authorList>
    </citation>
    <scope>NUCLEOTIDE SEQUENCE</scope>
</reference>
<feature type="compositionally biased region" description="Polar residues" evidence="1">
    <location>
        <begin position="359"/>
        <end position="370"/>
    </location>
</feature>
<accession>A0A814U8Z6</accession>
<name>A0A814U8Z6_ADIRI</name>
<comment type="caution">
    <text evidence="2">The sequence shown here is derived from an EMBL/GenBank/DDBJ whole genome shotgun (WGS) entry which is preliminary data.</text>
</comment>
<evidence type="ECO:0000256" key="1">
    <source>
        <dbReference type="SAM" id="MobiDB-lite"/>
    </source>
</evidence>
<feature type="compositionally biased region" description="Low complexity" evidence="1">
    <location>
        <begin position="424"/>
        <end position="454"/>
    </location>
</feature>
<gene>
    <name evidence="2" type="ORF">EDS130_LOCUS23742</name>
</gene>
<dbReference type="EMBL" id="CAJNOJ010000131">
    <property type="protein sequence ID" value="CAF1172012.1"/>
    <property type="molecule type" value="Genomic_DNA"/>
</dbReference>
<proteinExistence type="predicted"/>
<feature type="region of interest" description="Disordered" evidence="1">
    <location>
        <begin position="309"/>
        <end position="328"/>
    </location>
</feature>
<sequence length="566" mass="64922">MQNYYSPSLPIYSDFFLQRRNQYQDKSSFRQNSYFSPYYPIQFYSQTNNYPWNIFSQYERYNTGFIQSSPIDSRYLYQYPRPYHSQIHEGYPRRSYNNISLSTYSRLFYSNDYQNKIYQYDKRSSSHRRPTKKDAKISILNTRARIEEHPNLPRFPCTSSNISNYANYSHLNPLPPKIRVIFIPPATSLPQQQQQQLYNLTPCIPPFLFNRISQPQCSLPLPPPLPQLSSLPLSPAVQQMVMQQYSNPVAILSSNDNEMPVGTIACQPPNNSYPSTCRACVPAPPPLTVPVTGHCWVQHCSACHHVPTDVSNPNERPHNHGRMTPLLRQPTVEQYIYDERNQQYSHQQQQSPQQHYPHINNSQARQNSWSNNLPPLPPGAVIISDEYITEDQPYGTYSSSNPYTQYSQHRSNRDDQNCASGSRGSYTDSSCSTGSSSSSSYSKNSSRNKYNRGSTTTMDSCIHQPNRVHTSRWDAHNNLKSELVSQNDKARQVLSNYGMSPKQNERDNGQIKSSVTLNNQNRTNLKVNVSSLNTLDSQDFFSTPVSNLRSLDAISMTTITTEDEAL</sequence>
<dbReference type="OrthoDB" id="10066897at2759"/>
<feature type="region of interest" description="Disordered" evidence="1">
    <location>
        <begin position="342"/>
        <end position="377"/>
    </location>
</feature>
<feature type="region of interest" description="Disordered" evidence="1">
    <location>
        <begin position="393"/>
        <end position="472"/>
    </location>
</feature>
<feature type="compositionally biased region" description="Low complexity" evidence="1">
    <location>
        <begin position="342"/>
        <end position="357"/>
    </location>
</feature>
<dbReference type="Proteomes" id="UP000663852">
    <property type="component" value="Unassembled WGS sequence"/>
</dbReference>
<evidence type="ECO:0000313" key="2">
    <source>
        <dbReference type="EMBL" id="CAF1172012.1"/>
    </source>
</evidence>